<keyword evidence="3" id="KW-1185">Reference proteome</keyword>
<proteinExistence type="predicted"/>
<dbReference type="EMBL" id="JBIACK010000004">
    <property type="protein sequence ID" value="MFE8701025.1"/>
    <property type="molecule type" value="Genomic_DNA"/>
</dbReference>
<dbReference type="Pfam" id="PF12728">
    <property type="entry name" value="HTH_17"/>
    <property type="match status" value="1"/>
</dbReference>
<evidence type="ECO:0000313" key="3">
    <source>
        <dbReference type="Proteomes" id="UP001601059"/>
    </source>
</evidence>
<feature type="domain" description="Helix-turn-helix" evidence="1">
    <location>
        <begin position="138"/>
        <end position="187"/>
    </location>
</feature>
<dbReference type="Proteomes" id="UP001601059">
    <property type="component" value="Unassembled WGS sequence"/>
</dbReference>
<name>A0ABW6KDQ5_9BACI</name>
<evidence type="ECO:0000313" key="2">
    <source>
        <dbReference type="EMBL" id="MFE8701025.1"/>
    </source>
</evidence>
<sequence>MALSITKTEMQQEEAYWVEGFHTYYQQHSLELPISIPEFRELLSTFLCHPDEANSKETLYKQWIEEGKEGRREANHLLEAFLSEWLHQEETVNQAVRRFLTLIFSSPGHPEPLVPASFWNRPLGILMKAHQTSFPMILLTSGDAAWLLGVSRQYIHEEWTKGKLPSQKVGKYHVFLLSDLLAYAHQKKNQS</sequence>
<comment type="caution">
    <text evidence="2">The sequence shown here is derived from an EMBL/GenBank/DDBJ whole genome shotgun (WGS) entry which is preliminary data.</text>
</comment>
<dbReference type="InterPro" id="IPR041657">
    <property type="entry name" value="HTH_17"/>
</dbReference>
<evidence type="ECO:0000259" key="1">
    <source>
        <dbReference type="Pfam" id="PF12728"/>
    </source>
</evidence>
<gene>
    <name evidence="2" type="ORF">ACFYKX_10390</name>
</gene>
<protein>
    <submittedName>
        <fullName evidence="2">Helix-turn-helix domain-containing protein</fullName>
    </submittedName>
</protein>
<reference evidence="2 3" key="1">
    <citation type="submission" date="2024-08" db="EMBL/GenBank/DDBJ databases">
        <title>Two novel Cytobacillus novel species.</title>
        <authorList>
            <person name="Liu G."/>
        </authorList>
    </citation>
    <scope>NUCLEOTIDE SEQUENCE [LARGE SCALE GENOMIC DNA]</scope>
    <source>
        <strain evidence="2 3">FJAT-54145</strain>
    </source>
</reference>
<accession>A0ABW6KDQ5</accession>
<dbReference type="RefSeq" id="WP_389360780.1">
    <property type="nucleotide sequence ID" value="NZ_JBIACK010000004.1"/>
</dbReference>
<organism evidence="2 3">
    <name type="scientific">Cytobacillus spartinae</name>
    <dbReference type="NCBI Taxonomy" id="3299023"/>
    <lineage>
        <taxon>Bacteria</taxon>
        <taxon>Bacillati</taxon>
        <taxon>Bacillota</taxon>
        <taxon>Bacilli</taxon>
        <taxon>Bacillales</taxon>
        <taxon>Bacillaceae</taxon>
        <taxon>Cytobacillus</taxon>
    </lineage>
</organism>